<dbReference type="Gene3D" id="2.130.10.10">
    <property type="entry name" value="YVTN repeat-like/Quinoprotein amine dehydrogenase"/>
    <property type="match status" value="1"/>
</dbReference>
<dbReference type="OrthoDB" id="542917at2759"/>
<evidence type="ECO:0000256" key="13">
    <source>
        <dbReference type="ARBA" id="ARBA00023329"/>
    </source>
</evidence>
<feature type="repeat" description="WD" evidence="15">
    <location>
        <begin position="124"/>
        <end position="166"/>
    </location>
</feature>
<keyword evidence="6" id="KW-0813">Transport</keyword>
<evidence type="ECO:0000256" key="10">
    <source>
        <dbReference type="ARBA" id="ARBA00022892"/>
    </source>
</evidence>
<feature type="compositionally biased region" description="Low complexity" evidence="16">
    <location>
        <begin position="603"/>
        <end position="617"/>
    </location>
</feature>
<feature type="region of interest" description="Disordered" evidence="16">
    <location>
        <begin position="986"/>
        <end position="1306"/>
    </location>
</feature>
<dbReference type="PANTHER" id="PTHR13923:SF11">
    <property type="entry name" value="SECRETORY 31, ISOFORM D"/>
    <property type="match status" value="1"/>
</dbReference>
<comment type="similarity">
    <text evidence="3">Belongs to the WD repeat SEC31 family.</text>
</comment>
<dbReference type="GO" id="GO:0005789">
    <property type="term" value="C:endoplasmic reticulum membrane"/>
    <property type="evidence" value="ECO:0007669"/>
    <property type="project" value="UniProtKB-SubCell"/>
</dbReference>
<keyword evidence="19" id="KW-1185">Reference proteome</keyword>
<feature type="compositionally biased region" description="Pro residues" evidence="16">
    <location>
        <begin position="1174"/>
        <end position="1192"/>
    </location>
</feature>
<dbReference type="GO" id="GO:0007029">
    <property type="term" value="P:endoplasmic reticulum organization"/>
    <property type="evidence" value="ECO:0007669"/>
    <property type="project" value="TreeGrafter"/>
</dbReference>
<evidence type="ECO:0000256" key="12">
    <source>
        <dbReference type="ARBA" id="ARBA00023136"/>
    </source>
</evidence>
<evidence type="ECO:0000259" key="17">
    <source>
        <dbReference type="Pfam" id="PF07304"/>
    </source>
</evidence>
<evidence type="ECO:0000256" key="4">
    <source>
        <dbReference type="ARBA" id="ARBA00013507"/>
    </source>
</evidence>
<feature type="compositionally biased region" description="Pro residues" evidence="16">
    <location>
        <begin position="1022"/>
        <end position="1042"/>
    </location>
</feature>
<keyword evidence="10" id="KW-0931">ER-Golgi transport</keyword>
<dbReference type="Gene3D" id="1.20.940.10">
    <property type="entry name" value="Functional domain of the splicing factor Prp18"/>
    <property type="match status" value="1"/>
</dbReference>
<dbReference type="GO" id="GO:0070971">
    <property type="term" value="C:endoplasmic reticulum exit site"/>
    <property type="evidence" value="ECO:0007669"/>
    <property type="project" value="TreeGrafter"/>
</dbReference>
<evidence type="ECO:0000256" key="11">
    <source>
        <dbReference type="ARBA" id="ARBA00022927"/>
    </source>
</evidence>
<evidence type="ECO:0000256" key="14">
    <source>
        <dbReference type="ARBA" id="ARBA00025471"/>
    </source>
</evidence>
<feature type="compositionally biased region" description="Pro residues" evidence="16">
    <location>
        <begin position="1219"/>
        <end position="1258"/>
    </location>
</feature>
<evidence type="ECO:0000256" key="9">
    <source>
        <dbReference type="ARBA" id="ARBA00022824"/>
    </source>
</evidence>
<evidence type="ECO:0000256" key="2">
    <source>
        <dbReference type="ARBA" id="ARBA00004397"/>
    </source>
</evidence>
<dbReference type="InterPro" id="IPR040251">
    <property type="entry name" value="SEC31-like"/>
</dbReference>
<evidence type="ECO:0000256" key="1">
    <source>
        <dbReference type="ARBA" id="ARBA00004299"/>
    </source>
</evidence>
<keyword evidence="12" id="KW-0472">Membrane</keyword>
<keyword evidence="7 15" id="KW-0853">WD repeat</keyword>
<dbReference type="PRINTS" id="PR01217">
    <property type="entry name" value="PRICHEXTENSN"/>
</dbReference>
<evidence type="ECO:0000256" key="15">
    <source>
        <dbReference type="PROSITE-ProRule" id="PRU00221"/>
    </source>
</evidence>
<evidence type="ECO:0000256" key="5">
    <source>
        <dbReference type="ARBA" id="ARBA00021236"/>
    </source>
</evidence>
<feature type="compositionally biased region" description="Low complexity" evidence="16">
    <location>
        <begin position="573"/>
        <end position="588"/>
    </location>
</feature>
<evidence type="ECO:0000313" key="19">
    <source>
        <dbReference type="Proteomes" id="UP000320762"/>
    </source>
</evidence>
<dbReference type="FunFam" id="2.130.10.10:FF:000193">
    <property type="entry name" value="Protein transport protein SEC31, putative"/>
    <property type="match status" value="1"/>
</dbReference>
<comment type="caution">
    <text evidence="18">The sequence shown here is derived from an EMBL/GenBank/DDBJ whole genome shotgun (WGS) entry which is preliminary data.</text>
</comment>
<dbReference type="EMBL" id="VDMD01000013">
    <property type="protein sequence ID" value="TRM62273.1"/>
    <property type="molecule type" value="Genomic_DNA"/>
</dbReference>
<dbReference type="Gene3D" id="1.25.40.1030">
    <property type="match status" value="1"/>
</dbReference>
<keyword evidence="13" id="KW-0968">Cytoplasmic vesicle</keyword>
<dbReference type="Pfam" id="PF00400">
    <property type="entry name" value="WD40"/>
    <property type="match status" value="2"/>
</dbReference>
<dbReference type="Proteomes" id="UP000320762">
    <property type="component" value="Unassembled WGS sequence"/>
</dbReference>
<feature type="compositionally biased region" description="Basic and acidic residues" evidence="16">
    <location>
        <begin position="555"/>
        <end position="572"/>
    </location>
</feature>
<dbReference type="InterPro" id="IPR009917">
    <property type="entry name" value="SRA1/Sec31"/>
</dbReference>
<dbReference type="SMART" id="SM00320">
    <property type="entry name" value="WD40"/>
    <property type="match status" value="5"/>
</dbReference>
<dbReference type="InterPro" id="IPR001680">
    <property type="entry name" value="WD40_rpt"/>
</dbReference>
<feature type="compositionally biased region" description="Pro residues" evidence="16">
    <location>
        <begin position="1150"/>
        <end position="1164"/>
    </location>
</feature>
<dbReference type="InterPro" id="IPR036322">
    <property type="entry name" value="WD40_repeat_dom_sf"/>
</dbReference>
<dbReference type="InterPro" id="IPR019775">
    <property type="entry name" value="WD40_repeat_CS"/>
</dbReference>
<comment type="function">
    <text evidence="14">Component of the coat protein complex II (COPII) which promotes the formation of transport vesicles from the endoplasmic reticulum (ER). The coat has two main functions, the physical deformation of the endoplasmic reticulum membrane into vesicles and the selection of cargo molecules.</text>
</comment>
<dbReference type="PROSITE" id="PS50082">
    <property type="entry name" value="WD_REPEATS_2"/>
    <property type="match status" value="2"/>
</dbReference>
<feature type="repeat" description="WD" evidence="15">
    <location>
        <begin position="281"/>
        <end position="323"/>
    </location>
</feature>
<dbReference type="GO" id="GO:0005198">
    <property type="term" value="F:structural molecule activity"/>
    <property type="evidence" value="ECO:0007669"/>
    <property type="project" value="TreeGrafter"/>
</dbReference>
<feature type="compositionally biased region" description="Pro residues" evidence="16">
    <location>
        <begin position="1108"/>
        <end position="1143"/>
    </location>
</feature>
<feature type="compositionally biased region" description="Polar residues" evidence="16">
    <location>
        <begin position="521"/>
        <end position="531"/>
    </location>
</feature>
<dbReference type="STRING" id="97359.A0A550CBU2"/>
<dbReference type="InterPro" id="IPR015943">
    <property type="entry name" value="WD40/YVTN_repeat-like_dom_sf"/>
</dbReference>
<proteinExistence type="inferred from homology"/>
<feature type="compositionally biased region" description="Low complexity" evidence="16">
    <location>
        <begin position="1002"/>
        <end position="1016"/>
    </location>
</feature>
<evidence type="ECO:0000256" key="3">
    <source>
        <dbReference type="ARBA" id="ARBA00009358"/>
    </source>
</evidence>
<feature type="domain" description="SRA1/Sec31" evidence="17">
    <location>
        <begin position="1278"/>
        <end position="1407"/>
    </location>
</feature>
<evidence type="ECO:0000313" key="18">
    <source>
        <dbReference type="EMBL" id="TRM62273.1"/>
    </source>
</evidence>
<name>A0A550CBU2_9AGAR</name>
<keyword evidence="11" id="KW-0653">Protein transport</keyword>
<dbReference type="Pfam" id="PF07304">
    <property type="entry name" value="SRA1"/>
    <property type="match status" value="1"/>
</dbReference>
<evidence type="ECO:0000256" key="7">
    <source>
        <dbReference type="ARBA" id="ARBA00022574"/>
    </source>
</evidence>
<feature type="compositionally biased region" description="Pro residues" evidence="16">
    <location>
        <begin position="1265"/>
        <end position="1298"/>
    </location>
</feature>
<keyword evidence="9" id="KW-0256">Endoplasmic reticulum</keyword>
<keyword evidence="8" id="KW-0677">Repeat</keyword>
<gene>
    <name evidence="18" type="ORF">BD626DRAFT_498693</name>
</gene>
<dbReference type="PROSITE" id="PS50294">
    <property type="entry name" value="WD_REPEATS_REGION"/>
    <property type="match status" value="1"/>
</dbReference>
<comment type="subcellular location">
    <subcellularLocation>
        <location evidence="1">Cytoplasmic vesicle</location>
        <location evidence="1">COPII-coated vesicle membrane</location>
        <topology evidence="1">Peripheral membrane protein</topology>
        <orientation evidence="1">Cytoplasmic side</orientation>
    </subcellularLocation>
    <subcellularLocation>
        <location evidence="2">Endoplasmic reticulum membrane</location>
        <topology evidence="2">Peripheral membrane protein</topology>
        <orientation evidence="2">Cytoplasmic side</orientation>
    </subcellularLocation>
</comment>
<feature type="region of interest" description="Disordered" evidence="16">
    <location>
        <begin position="521"/>
        <end position="618"/>
    </location>
</feature>
<accession>A0A550CBU2</accession>
<dbReference type="GO" id="GO:0090110">
    <property type="term" value="P:COPII-coated vesicle cargo loading"/>
    <property type="evidence" value="ECO:0007669"/>
    <property type="project" value="TreeGrafter"/>
</dbReference>
<evidence type="ECO:0000256" key="8">
    <source>
        <dbReference type="ARBA" id="ARBA00022737"/>
    </source>
</evidence>
<organism evidence="18 19">
    <name type="scientific">Schizophyllum amplum</name>
    <dbReference type="NCBI Taxonomy" id="97359"/>
    <lineage>
        <taxon>Eukaryota</taxon>
        <taxon>Fungi</taxon>
        <taxon>Dikarya</taxon>
        <taxon>Basidiomycota</taxon>
        <taxon>Agaricomycotina</taxon>
        <taxon>Agaricomycetes</taxon>
        <taxon>Agaricomycetidae</taxon>
        <taxon>Agaricales</taxon>
        <taxon>Schizophyllaceae</taxon>
        <taxon>Schizophyllum</taxon>
    </lineage>
</organism>
<dbReference type="PANTHER" id="PTHR13923">
    <property type="entry name" value="SEC31-RELATED PROTEIN"/>
    <property type="match status" value="1"/>
</dbReference>
<sequence length="1409" mass="149299">MKLKEIHRTSTFAWSPSASLPLLATGTVAGALDASFSNESQLEIWAPDFLDKSEYELGAPDGKYGPKGTVTDSARFNRLAWGCVDAAHPKGVLAAGMENGELALWDPSKIVAGLDASESLILRNTTHTGPIRGLDFNPIQNNLVASGGVNAEVYVWDIKDPSKPYTPTGTKSTKLDDITSIAWNQQVQHVLAGASSTGYTVVWDLRGKREVVALAYGGGAGTLAGQITSGGGMAIGGRRGMSDIAWHPDNATRLVTASEDDSSPIIMVWDLRNARAPEKILTGHEKGVLSLSWCKQDADLLLSCGKDNRALCWNPQTSEIIGELPSADNWAFQVDWCPRNPDLLATAFFDGTIGIHSIQSTNDAAAAQQDARAAASRTDGADIFDIPGTSRTSQTGSFSLKQPPKWLRCPASNSFGFGGQLATVSNLPSSQNQHQSAVVHLRKVVTESAFVDRAKQLQDALSDDGLKAFVEEKASVESTEVWKALSSLFQANSRDELITLLGFSKTEIAARVAEAIAKVKSSVNVAESSRTPSPPLEAETPAGDSIKSAVVSFAEPERQESPGSDVEKERTPSEVSGASATSETTSTTRGADAESTTTVPSLFGDDGSNADGGDDFFANIGTQSEQLVPHTNYPLDSSVAATVGSGPSSVASESLKDNTFRIYPTDESETDRLVTKALVLGDFESAVSLCLSCDRYADAILLAVRGGPELLQRTQKAYFERQTAALPYLRLFQSIVSNDLSDIVQNADLQEWQEIFVVLCTFASQEEFANLAEQLGRRLEFEYVEDKDSEDTGISSRAVDFRKNAMLTYLAASKLERVASLWVEELAEEERAAIADEQRDGSLFTAHAYALETFIEKVSVFRSATKYVDTDLRTPTSAESSSVRTFKLSAIYDKYLEYALLLTTQGLLEEAVTFVKLVPADYRGTGDVDMSVERERLLVAARTAAPAAAAPAVPVKSATSAYPSYPTYQPAAPVVAPTTAYNPYAPAGQVAPQPPAPSLYTPAGGQPGQYAPPNGQFQAPYQQPPLRGPPQPSSMVPPPPRPASVTQSLPPPPPKRQENGGWNDAPAMISSRSPAPPPAGFKPSAITSPFPNATPPPGFSPYMGQTGLPPPPRPGSVQGTPPPPPPGRAGPPPPGRAGPPPPGAGGAGMFPPPQARPPSIPPSMGPGGIMSPQGPGPVPRLPTPSQYAPPPRASMTSPPGARAPPAMSSPPQGGSYARPTPPPGQMQPNPYAPPPMQASPSMQAPPPVNAGPYAPPPGAQRMGGPPGPSAPPGGPPSGPPRATPSAPPMKKGPPPPKYPAGDRSHIPESAMPIFNVVTGELNRMRQTTPPQQKRLVDDLERRINPLFDALNCETLSAPVVEQLIVLSRAMEARDRPASLAIHVDLLTRGSQTDDIGLWMSGIKQLIMRL</sequence>
<dbReference type="PROSITE" id="PS00678">
    <property type="entry name" value="WD_REPEATS_1"/>
    <property type="match status" value="1"/>
</dbReference>
<evidence type="ECO:0000256" key="6">
    <source>
        <dbReference type="ARBA" id="ARBA00022448"/>
    </source>
</evidence>
<dbReference type="GO" id="GO:0015031">
    <property type="term" value="P:protein transport"/>
    <property type="evidence" value="ECO:0007669"/>
    <property type="project" value="UniProtKB-KW"/>
</dbReference>
<reference evidence="18 19" key="1">
    <citation type="journal article" date="2019" name="New Phytol.">
        <title>Comparative genomics reveals unique wood-decay strategies and fruiting body development in the Schizophyllaceae.</title>
        <authorList>
            <person name="Almasi E."/>
            <person name="Sahu N."/>
            <person name="Krizsan K."/>
            <person name="Balint B."/>
            <person name="Kovacs G.M."/>
            <person name="Kiss B."/>
            <person name="Cseklye J."/>
            <person name="Drula E."/>
            <person name="Henrissat B."/>
            <person name="Nagy I."/>
            <person name="Chovatia M."/>
            <person name="Adam C."/>
            <person name="LaButti K."/>
            <person name="Lipzen A."/>
            <person name="Riley R."/>
            <person name="Grigoriev I.V."/>
            <person name="Nagy L.G."/>
        </authorList>
    </citation>
    <scope>NUCLEOTIDE SEQUENCE [LARGE SCALE GENOMIC DNA]</scope>
    <source>
        <strain evidence="18 19">NL-1724</strain>
    </source>
</reference>
<dbReference type="GO" id="GO:0030127">
    <property type="term" value="C:COPII vesicle coat"/>
    <property type="evidence" value="ECO:0007669"/>
    <property type="project" value="TreeGrafter"/>
</dbReference>
<evidence type="ECO:0000256" key="16">
    <source>
        <dbReference type="SAM" id="MobiDB-lite"/>
    </source>
</evidence>
<protein>
    <recommendedName>
        <fullName evidence="5">Protein transport protein SEC31</fullName>
    </recommendedName>
    <alternativeName>
        <fullName evidence="4">Protein transport protein sec31</fullName>
    </alternativeName>
</protein>
<dbReference type="SUPFAM" id="SSF50978">
    <property type="entry name" value="WD40 repeat-like"/>
    <property type="match status" value="1"/>
</dbReference>